<evidence type="ECO:0000256" key="12">
    <source>
        <dbReference type="PROSITE-ProRule" id="PRU00282"/>
    </source>
</evidence>
<feature type="repeat" description="Solcar" evidence="12">
    <location>
        <begin position="181"/>
        <end position="274"/>
    </location>
</feature>
<keyword evidence="15" id="KW-1185">Reference proteome</keyword>
<evidence type="ECO:0000256" key="11">
    <source>
        <dbReference type="ARBA" id="ARBA00023136"/>
    </source>
</evidence>
<dbReference type="AlphaFoldDB" id="A0A8E0S0C7"/>
<dbReference type="PROSITE" id="PS50920">
    <property type="entry name" value="SOLCAR"/>
    <property type="match status" value="3"/>
</dbReference>
<dbReference type="OrthoDB" id="43906at2759"/>
<keyword evidence="10" id="KW-0496">Mitochondrion</keyword>
<organism evidence="14 15">
    <name type="scientific">Fasciolopsis buskii</name>
    <dbReference type="NCBI Taxonomy" id="27845"/>
    <lineage>
        <taxon>Eukaryota</taxon>
        <taxon>Metazoa</taxon>
        <taxon>Spiralia</taxon>
        <taxon>Lophotrochozoa</taxon>
        <taxon>Platyhelminthes</taxon>
        <taxon>Trematoda</taxon>
        <taxon>Digenea</taxon>
        <taxon>Plagiorchiida</taxon>
        <taxon>Echinostomata</taxon>
        <taxon>Echinostomatoidea</taxon>
        <taxon>Fasciolidae</taxon>
        <taxon>Fasciolopsis</taxon>
    </lineage>
</organism>
<keyword evidence="7" id="KW-1133">Transmembrane helix</keyword>
<keyword evidence="8" id="KW-0408">Iron</keyword>
<accession>A0A8E0S0C7</accession>
<reference evidence="14" key="1">
    <citation type="submission" date="2019-05" db="EMBL/GenBank/DDBJ databases">
        <title>Annotation for the trematode Fasciolopsis buski.</title>
        <authorList>
            <person name="Choi Y.-J."/>
        </authorList>
    </citation>
    <scope>NUCLEOTIDE SEQUENCE</scope>
    <source>
        <strain evidence="14">HT</strain>
        <tissue evidence="14">Whole worm</tissue>
    </source>
</reference>
<protein>
    <submittedName>
        <fullName evidence="14">Mitochondrial iron transporter 1</fullName>
    </submittedName>
</protein>
<evidence type="ECO:0000256" key="13">
    <source>
        <dbReference type="RuleBase" id="RU000488"/>
    </source>
</evidence>
<dbReference type="InterPro" id="IPR018108">
    <property type="entry name" value="MCP_transmembrane"/>
</dbReference>
<name>A0A8E0S0C7_9TREM</name>
<evidence type="ECO:0000256" key="9">
    <source>
        <dbReference type="ARBA" id="ARBA00023065"/>
    </source>
</evidence>
<evidence type="ECO:0000256" key="7">
    <source>
        <dbReference type="ARBA" id="ARBA00022989"/>
    </source>
</evidence>
<keyword evidence="6" id="KW-0999">Mitochondrion inner membrane</keyword>
<dbReference type="PANTHER" id="PTHR45758:SF20">
    <property type="entry name" value="MITOFERRIN-2"/>
    <property type="match status" value="1"/>
</dbReference>
<dbReference type="SUPFAM" id="SSF103506">
    <property type="entry name" value="Mitochondrial carrier"/>
    <property type="match status" value="1"/>
</dbReference>
<evidence type="ECO:0000256" key="6">
    <source>
        <dbReference type="ARBA" id="ARBA00022792"/>
    </source>
</evidence>
<sequence length="328" mass="35557">MMAGAVAGIMEHIIMYPVDSVKTRMQCLRPMNNPRYPNVISGLARLVRAEGIRGSLRGIGSMVGGAGPAHAAYFGCYEQVKKSVESSTTFSSLAPLIGGACATFLHDAVMTPADAIKQRLQIFNSPYHNSLDCLLHVIRIEGPSALYRAYFTQLTMNVPYQAIHFVTYEAAQGVVNPSRLYQPWTHVFSGGLAGCLAAALTNPLDVCKTALNTQERISVTNAMGIRTRGLWGAACMIYEMEGLHGFSRGFGARILTAIPGTAISWSVYEYFKWFLKSEPNASDANFEPRPETCVSTRTMFLPASREVSCAVAPVGDIIPSVDESLSGQ</sequence>
<comment type="caution">
    <text evidence="14">The sequence shown here is derived from an EMBL/GenBank/DDBJ whole genome shotgun (WGS) entry which is preliminary data.</text>
</comment>
<keyword evidence="5 12" id="KW-0812">Transmembrane</keyword>
<evidence type="ECO:0000256" key="5">
    <source>
        <dbReference type="ARBA" id="ARBA00022692"/>
    </source>
</evidence>
<evidence type="ECO:0000256" key="1">
    <source>
        <dbReference type="ARBA" id="ARBA00004448"/>
    </source>
</evidence>
<comment type="subcellular location">
    <subcellularLocation>
        <location evidence="1">Mitochondrion inner membrane</location>
        <topology evidence="1">Multi-pass membrane protein</topology>
    </subcellularLocation>
</comment>
<dbReference type="GO" id="GO:0015093">
    <property type="term" value="F:ferrous iron transmembrane transporter activity"/>
    <property type="evidence" value="ECO:0007669"/>
    <property type="project" value="TreeGrafter"/>
</dbReference>
<dbReference type="Proteomes" id="UP000728185">
    <property type="component" value="Unassembled WGS sequence"/>
</dbReference>
<comment type="similarity">
    <text evidence="2 13">Belongs to the mitochondrial carrier (TC 2.A.29) family.</text>
</comment>
<evidence type="ECO:0000313" key="15">
    <source>
        <dbReference type="Proteomes" id="UP000728185"/>
    </source>
</evidence>
<keyword evidence="4" id="KW-0410">Iron transport</keyword>
<evidence type="ECO:0000313" key="14">
    <source>
        <dbReference type="EMBL" id="KAA0193317.1"/>
    </source>
</evidence>
<dbReference type="PANTHER" id="PTHR45758">
    <property type="entry name" value="MITOFERRIN-1-RELATED"/>
    <property type="match status" value="1"/>
</dbReference>
<feature type="repeat" description="Solcar" evidence="12">
    <location>
        <begin position="90"/>
        <end position="174"/>
    </location>
</feature>
<dbReference type="FunFam" id="1.50.40.10:FF:000029">
    <property type="entry name" value="Solute carrier family 25 member 28"/>
    <property type="match status" value="1"/>
</dbReference>
<keyword evidence="9" id="KW-0406">Ion transport</keyword>
<dbReference type="Gene3D" id="1.50.40.10">
    <property type="entry name" value="Mitochondrial carrier domain"/>
    <property type="match status" value="2"/>
</dbReference>
<evidence type="ECO:0000256" key="3">
    <source>
        <dbReference type="ARBA" id="ARBA00022448"/>
    </source>
</evidence>
<dbReference type="Pfam" id="PF00153">
    <property type="entry name" value="Mito_carr"/>
    <property type="match status" value="3"/>
</dbReference>
<dbReference type="InterPro" id="IPR023395">
    <property type="entry name" value="MCP_dom_sf"/>
</dbReference>
<evidence type="ECO:0000256" key="10">
    <source>
        <dbReference type="ARBA" id="ARBA00023128"/>
    </source>
</evidence>
<keyword evidence="3 13" id="KW-0813">Transport</keyword>
<gene>
    <name evidence="14" type="ORF">FBUS_05123</name>
</gene>
<feature type="repeat" description="Solcar" evidence="12">
    <location>
        <begin position="1"/>
        <end position="83"/>
    </location>
</feature>
<keyword evidence="11 12" id="KW-0472">Membrane</keyword>
<evidence type="ECO:0000256" key="8">
    <source>
        <dbReference type="ARBA" id="ARBA00023004"/>
    </source>
</evidence>
<evidence type="ECO:0000256" key="4">
    <source>
        <dbReference type="ARBA" id="ARBA00022496"/>
    </source>
</evidence>
<evidence type="ECO:0000256" key="2">
    <source>
        <dbReference type="ARBA" id="ARBA00006375"/>
    </source>
</evidence>
<dbReference type="GO" id="GO:0048250">
    <property type="term" value="P:iron import into the mitochondrion"/>
    <property type="evidence" value="ECO:0007669"/>
    <property type="project" value="TreeGrafter"/>
</dbReference>
<dbReference type="GO" id="GO:0005743">
    <property type="term" value="C:mitochondrial inner membrane"/>
    <property type="evidence" value="ECO:0007669"/>
    <property type="project" value="UniProtKB-SubCell"/>
</dbReference>
<dbReference type="EMBL" id="LUCM01005116">
    <property type="protein sequence ID" value="KAA0193317.1"/>
    <property type="molecule type" value="Genomic_DNA"/>
</dbReference>
<proteinExistence type="inferred from homology"/>